<accession>A0A6M8HME8</accession>
<evidence type="ECO:0000313" key="4">
    <source>
        <dbReference type="Proteomes" id="UP000500767"/>
    </source>
</evidence>
<dbReference type="InterPro" id="IPR046847">
    <property type="entry name" value="Xre-like_HTH"/>
</dbReference>
<evidence type="ECO:0000259" key="2">
    <source>
        <dbReference type="Pfam" id="PF20432"/>
    </source>
</evidence>
<dbReference type="Pfam" id="PF20432">
    <property type="entry name" value="Xre-like-HTH"/>
    <property type="match status" value="1"/>
</dbReference>
<feature type="domain" description="Antitoxin Xre/MbcA/ParS-like toxin-binding" evidence="1">
    <location>
        <begin position="88"/>
        <end position="137"/>
    </location>
</feature>
<dbReference type="Pfam" id="PF09722">
    <property type="entry name" value="Xre_MbcA_ParS_C"/>
    <property type="match status" value="1"/>
</dbReference>
<protein>
    <submittedName>
        <fullName evidence="3">DUF2384 domain-containing protein</fullName>
    </submittedName>
</protein>
<proteinExistence type="predicted"/>
<feature type="domain" description="Antitoxin Xre-like helix-turn-helix" evidence="2">
    <location>
        <begin position="23"/>
        <end position="83"/>
    </location>
</feature>
<evidence type="ECO:0000313" key="3">
    <source>
        <dbReference type="EMBL" id="QKE89490.1"/>
    </source>
</evidence>
<gene>
    <name evidence="3" type="ORF">HN018_05035</name>
</gene>
<dbReference type="RefSeq" id="WP_171834484.1">
    <property type="nucleotide sequence ID" value="NZ_CP053708.1"/>
</dbReference>
<dbReference type="Proteomes" id="UP000500767">
    <property type="component" value="Chromosome"/>
</dbReference>
<dbReference type="GO" id="GO:0003677">
    <property type="term" value="F:DNA binding"/>
    <property type="evidence" value="ECO:0007669"/>
    <property type="project" value="InterPro"/>
</dbReference>
<evidence type="ECO:0000259" key="1">
    <source>
        <dbReference type="Pfam" id="PF09722"/>
    </source>
</evidence>
<dbReference type="InterPro" id="IPR011979">
    <property type="entry name" value="Antitox_Xre"/>
</dbReference>
<keyword evidence="4" id="KW-1185">Reference proteome</keyword>
<dbReference type="InterPro" id="IPR024467">
    <property type="entry name" value="Xre/MbcA/ParS-like_toxin-bd"/>
</dbReference>
<sequence length="140" mass="15368">MPLGSVKTMPRNSPIERIATGRDLIAQVRSGLPVEIVDAVVKDGWLTLTELDGIVLPRKTLSHRRKLGALTPDQSDRLARVARIIVMARETFGEDERAKTWLRRPTTALGGEAPLQILDTDQGTREVETLLGRISHGIAA</sequence>
<reference evidence="3 4" key="1">
    <citation type="journal article" date="2014" name="World J. Microbiol. Biotechnol.">
        <title>Biodiversity and physiological characteristics of Antarctic and Arctic lichens-associated bacteria.</title>
        <authorList>
            <person name="Lee Y.M."/>
            <person name="Kim E.H."/>
            <person name="Lee H.K."/>
            <person name="Hong S.G."/>
        </authorList>
    </citation>
    <scope>NUCLEOTIDE SEQUENCE [LARGE SCALE GENOMIC DNA]</scope>
    <source>
        <strain evidence="3 4">PAMC 26569</strain>
    </source>
</reference>
<organism evidence="3 4">
    <name type="scientific">Lichenicola cladoniae</name>
    <dbReference type="NCBI Taxonomy" id="1484109"/>
    <lineage>
        <taxon>Bacteria</taxon>
        <taxon>Pseudomonadati</taxon>
        <taxon>Pseudomonadota</taxon>
        <taxon>Alphaproteobacteria</taxon>
        <taxon>Acetobacterales</taxon>
        <taxon>Acetobacteraceae</taxon>
        <taxon>Lichenicola</taxon>
    </lineage>
</organism>
<name>A0A6M8HME8_9PROT</name>
<dbReference type="NCBIfam" id="TIGR02293">
    <property type="entry name" value="TAS_TIGR02293"/>
    <property type="match status" value="1"/>
</dbReference>
<dbReference type="EMBL" id="CP053708">
    <property type="protein sequence ID" value="QKE89490.1"/>
    <property type="molecule type" value="Genomic_DNA"/>
</dbReference>
<dbReference type="AlphaFoldDB" id="A0A6M8HME8"/>
<dbReference type="KEGG" id="lck:HN018_05035"/>